<dbReference type="SUPFAM" id="SSF48264">
    <property type="entry name" value="Cytochrome P450"/>
    <property type="match status" value="1"/>
</dbReference>
<accession>A0AAV0LPU7</accession>
<dbReference type="GO" id="GO:0016020">
    <property type="term" value="C:membrane"/>
    <property type="evidence" value="ECO:0007669"/>
    <property type="project" value="UniProtKB-SubCell"/>
</dbReference>
<dbReference type="PRINTS" id="PR00385">
    <property type="entry name" value="P450"/>
</dbReference>
<feature type="binding site" description="axial binding residue" evidence="12">
    <location>
        <position position="443"/>
    </location>
    <ligand>
        <name>heme</name>
        <dbReference type="ChEBI" id="CHEBI:30413"/>
    </ligand>
    <ligandPart>
        <name>Fe</name>
        <dbReference type="ChEBI" id="CHEBI:18248"/>
    </ligandPart>
</feature>
<keyword evidence="10 13" id="KW-0503">Monooxygenase</keyword>
<name>A0AAV0LPU7_9ROSI</name>
<dbReference type="Pfam" id="PF00067">
    <property type="entry name" value="p450"/>
    <property type="match status" value="1"/>
</dbReference>
<comment type="subcellular location">
    <subcellularLocation>
        <location evidence="2">Membrane</location>
        <topology evidence="2">Single-pass membrane protein</topology>
    </subcellularLocation>
</comment>
<comment type="similarity">
    <text evidence="3 13">Belongs to the cytochrome P450 family.</text>
</comment>
<keyword evidence="8 13" id="KW-0560">Oxidoreductase</keyword>
<keyword evidence="16" id="KW-1185">Reference proteome</keyword>
<dbReference type="InterPro" id="IPR036396">
    <property type="entry name" value="Cyt_P450_sf"/>
</dbReference>
<protein>
    <recommendedName>
        <fullName evidence="17">Cytochrome P450</fullName>
    </recommendedName>
</protein>
<dbReference type="GO" id="GO:0016705">
    <property type="term" value="F:oxidoreductase activity, acting on paired donors, with incorporation or reduction of molecular oxygen"/>
    <property type="evidence" value="ECO:0007669"/>
    <property type="project" value="InterPro"/>
</dbReference>
<evidence type="ECO:0000256" key="5">
    <source>
        <dbReference type="ARBA" id="ARBA00022692"/>
    </source>
</evidence>
<evidence type="ECO:0000256" key="10">
    <source>
        <dbReference type="ARBA" id="ARBA00023033"/>
    </source>
</evidence>
<feature type="chain" id="PRO_5043729128" description="Cytochrome P450" evidence="14">
    <location>
        <begin position="27"/>
        <end position="502"/>
    </location>
</feature>
<sequence>MASLFLLLLTLLSLPLFLILIRRSRPKLRLPPGPKPLPIIGNLHMLDTSQPQRQFYELAQRYGPLMSLQLGFVQGLVVSSAKMAKEVMKYHDLEFCSRPNLLGQRKLSYDGFDVVFAPYNDYWREMRKICTLHLFNFRRVQSFRPIREEEVSRLMKKVRAWVTSNVESGKPLDINEMMMSLTISIICRISLGKKYDDDAKERQHFIGMLTESQAMFGNFFYGDYFPGMRWLDKLNGMVDRLDRNFRDLDNFYQEVIDQHRDPNRPKPEREDIIDVLLRIKEERGSSIDLNWDHIKGVLMNVFVAGTDTSAATVIWAMTFLITNPPALKKAQQEIRAHVGTKGFVDEDDVQELPYLKAIVKETFRLQPAVPLLVPRETVQDSQIGGYDIPAKTVVFVNAWAIGRDPEAWARPDDFYPERFLGSEVDFKGVDFELVPFGAGRRGCPGIHMGIATVDLALANLLYRFDWELPPGTEREDVDFDVLPGITMHKKNHLWLVPKIPAA</sequence>
<dbReference type="EMBL" id="CAMGYJ010000006">
    <property type="protein sequence ID" value="CAI0435814.1"/>
    <property type="molecule type" value="Genomic_DNA"/>
</dbReference>
<evidence type="ECO:0000256" key="13">
    <source>
        <dbReference type="RuleBase" id="RU000461"/>
    </source>
</evidence>
<keyword evidence="4 12" id="KW-0349">Heme</keyword>
<proteinExistence type="inferred from homology"/>
<evidence type="ECO:0000256" key="12">
    <source>
        <dbReference type="PIRSR" id="PIRSR602401-1"/>
    </source>
</evidence>
<feature type="signal peptide" evidence="14">
    <location>
        <begin position="1"/>
        <end position="26"/>
    </location>
</feature>
<dbReference type="Proteomes" id="UP001154282">
    <property type="component" value="Unassembled WGS sequence"/>
</dbReference>
<keyword evidence="6 12" id="KW-0479">Metal-binding</keyword>
<evidence type="ECO:0000256" key="11">
    <source>
        <dbReference type="ARBA" id="ARBA00023136"/>
    </source>
</evidence>
<keyword evidence="5" id="KW-0812">Transmembrane</keyword>
<evidence type="ECO:0000313" key="15">
    <source>
        <dbReference type="EMBL" id="CAI0435814.1"/>
    </source>
</evidence>
<evidence type="ECO:0000256" key="1">
    <source>
        <dbReference type="ARBA" id="ARBA00001971"/>
    </source>
</evidence>
<keyword evidence="9 12" id="KW-0408">Iron</keyword>
<evidence type="ECO:0000256" key="2">
    <source>
        <dbReference type="ARBA" id="ARBA00004167"/>
    </source>
</evidence>
<comment type="caution">
    <text evidence="15">The sequence shown here is derived from an EMBL/GenBank/DDBJ whole genome shotgun (WGS) entry which is preliminary data.</text>
</comment>
<evidence type="ECO:0000256" key="8">
    <source>
        <dbReference type="ARBA" id="ARBA00023002"/>
    </source>
</evidence>
<dbReference type="GO" id="GO:0005506">
    <property type="term" value="F:iron ion binding"/>
    <property type="evidence" value="ECO:0007669"/>
    <property type="project" value="InterPro"/>
</dbReference>
<keyword evidence="7" id="KW-1133">Transmembrane helix</keyword>
<evidence type="ECO:0008006" key="17">
    <source>
        <dbReference type="Google" id="ProtNLM"/>
    </source>
</evidence>
<dbReference type="PANTHER" id="PTHR47955:SF22">
    <property type="entry name" value="CYTOCHROME P450 83B1-LIKE"/>
    <property type="match status" value="1"/>
</dbReference>
<dbReference type="AlphaFoldDB" id="A0AAV0LPU7"/>
<evidence type="ECO:0000256" key="9">
    <source>
        <dbReference type="ARBA" id="ARBA00023004"/>
    </source>
</evidence>
<dbReference type="Gene3D" id="1.10.630.10">
    <property type="entry name" value="Cytochrome P450"/>
    <property type="match status" value="1"/>
</dbReference>
<evidence type="ECO:0000256" key="3">
    <source>
        <dbReference type="ARBA" id="ARBA00010617"/>
    </source>
</evidence>
<reference evidence="15" key="1">
    <citation type="submission" date="2022-08" db="EMBL/GenBank/DDBJ databases">
        <authorList>
            <person name="Gutierrez-Valencia J."/>
        </authorList>
    </citation>
    <scope>NUCLEOTIDE SEQUENCE</scope>
</reference>
<gene>
    <name evidence="15" type="ORF">LITE_LOCUS24843</name>
</gene>
<dbReference type="InterPro" id="IPR001128">
    <property type="entry name" value="Cyt_P450"/>
</dbReference>
<dbReference type="GO" id="GO:0004497">
    <property type="term" value="F:monooxygenase activity"/>
    <property type="evidence" value="ECO:0007669"/>
    <property type="project" value="UniProtKB-KW"/>
</dbReference>
<dbReference type="CDD" id="cd11072">
    <property type="entry name" value="CYP71-like"/>
    <property type="match status" value="1"/>
</dbReference>
<dbReference type="InterPro" id="IPR017972">
    <property type="entry name" value="Cyt_P450_CS"/>
</dbReference>
<comment type="cofactor">
    <cofactor evidence="1 12">
        <name>heme</name>
        <dbReference type="ChEBI" id="CHEBI:30413"/>
    </cofactor>
</comment>
<dbReference type="PRINTS" id="PR00463">
    <property type="entry name" value="EP450I"/>
</dbReference>
<keyword evidence="11" id="KW-0472">Membrane</keyword>
<evidence type="ECO:0000256" key="7">
    <source>
        <dbReference type="ARBA" id="ARBA00022989"/>
    </source>
</evidence>
<dbReference type="FunFam" id="1.10.630.10:FF:000011">
    <property type="entry name" value="Cytochrome P450 83B1"/>
    <property type="match status" value="1"/>
</dbReference>
<organism evidence="15 16">
    <name type="scientific">Linum tenue</name>
    <dbReference type="NCBI Taxonomy" id="586396"/>
    <lineage>
        <taxon>Eukaryota</taxon>
        <taxon>Viridiplantae</taxon>
        <taxon>Streptophyta</taxon>
        <taxon>Embryophyta</taxon>
        <taxon>Tracheophyta</taxon>
        <taxon>Spermatophyta</taxon>
        <taxon>Magnoliopsida</taxon>
        <taxon>eudicotyledons</taxon>
        <taxon>Gunneridae</taxon>
        <taxon>Pentapetalae</taxon>
        <taxon>rosids</taxon>
        <taxon>fabids</taxon>
        <taxon>Malpighiales</taxon>
        <taxon>Linaceae</taxon>
        <taxon>Linum</taxon>
    </lineage>
</organism>
<evidence type="ECO:0000256" key="14">
    <source>
        <dbReference type="SAM" id="SignalP"/>
    </source>
</evidence>
<dbReference type="InterPro" id="IPR002401">
    <property type="entry name" value="Cyt_P450_E_grp-I"/>
</dbReference>
<evidence type="ECO:0000256" key="4">
    <source>
        <dbReference type="ARBA" id="ARBA00022617"/>
    </source>
</evidence>
<dbReference type="GO" id="GO:0020037">
    <property type="term" value="F:heme binding"/>
    <property type="evidence" value="ECO:0007669"/>
    <property type="project" value="InterPro"/>
</dbReference>
<dbReference type="PANTHER" id="PTHR47955">
    <property type="entry name" value="CYTOCHROME P450 FAMILY 71 PROTEIN"/>
    <property type="match status" value="1"/>
</dbReference>
<evidence type="ECO:0000313" key="16">
    <source>
        <dbReference type="Proteomes" id="UP001154282"/>
    </source>
</evidence>
<dbReference type="PROSITE" id="PS00086">
    <property type="entry name" value="CYTOCHROME_P450"/>
    <property type="match status" value="1"/>
</dbReference>
<evidence type="ECO:0000256" key="6">
    <source>
        <dbReference type="ARBA" id="ARBA00022723"/>
    </source>
</evidence>
<keyword evidence="14" id="KW-0732">Signal</keyword>